<dbReference type="PANTHER" id="PTHR11011:SF99">
    <property type="entry name" value="FATTY ACYL-COA REDUCTASE 3"/>
    <property type="match status" value="1"/>
</dbReference>
<keyword evidence="1" id="KW-0521">NADP</keyword>
<dbReference type="GO" id="GO:0010345">
    <property type="term" value="P:suberin biosynthetic process"/>
    <property type="evidence" value="ECO:0007669"/>
    <property type="project" value="TreeGrafter"/>
</dbReference>
<sequence>MDLVVETELFRLLREKYGANLSSLVSEKILPVSGDISCEHFGIKDSSLREKMWREIDIIINSAATTKFNERARLYGWPNTYVFTKAMGEMLLMHLKENLPVVIIRPTVISSTYKEPFPGWIEGLRTIDSFFVHYGKGKLTTTIYNPKSIIDIIPGDMMVNFIIMAIVVHANESSKIIYHVGSSVRNPIRHANLEDFTSRYFTRNPWIDRNGKPIKVGKPIVKHYNELSLVHGNSIQSTIKGSFFEFAAHISSLFLTHPIPS</sequence>
<dbReference type="GO" id="GO:0080019">
    <property type="term" value="F:alcohol-forming very long-chain fatty acyl-CoA reductase activity"/>
    <property type="evidence" value="ECO:0007669"/>
    <property type="project" value="InterPro"/>
</dbReference>
<keyword evidence="1" id="KW-0444">Lipid biosynthesis</keyword>
<dbReference type="EC" id="1.2.1.84" evidence="1"/>
<dbReference type="PANTHER" id="PTHR11011">
    <property type="entry name" value="MALE STERILITY PROTEIN 2-RELATED"/>
    <property type="match status" value="1"/>
</dbReference>
<dbReference type="InterPro" id="IPR013120">
    <property type="entry name" value="FAR_NAD-bd"/>
</dbReference>
<gene>
    <name evidence="3" type="ORF">F0562_001863</name>
</gene>
<dbReference type="GO" id="GO:0102965">
    <property type="term" value="F:alcohol-forming long-chain fatty acyl-CoA reductase activity"/>
    <property type="evidence" value="ECO:0007669"/>
    <property type="project" value="UniProtKB-EC"/>
</dbReference>
<comment type="function">
    <text evidence="1">Catalyzes the reduction of fatty acyl-CoA to fatty alcohols.</text>
</comment>
<dbReference type="Gene3D" id="3.40.50.720">
    <property type="entry name" value="NAD(P)-binding Rossmann-like Domain"/>
    <property type="match status" value="2"/>
</dbReference>
<evidence type="ECO:0000259" key="2">
    <source>
        <dbReference type="Pfam" id="PF07993"/>
    </source>
</evidence>
<dbReference type="Pfam" id="PF07993">
    <property type="entry name" value="NAD_binding_4"/>
    <property type="match status" value="1"/>
</dbReference>
<comment type="catalytic activity">
    <reaction evidence="1">
        <text>a long-chain fatty acyl-CoA + 2 NADPH + 2 H(+) = a long-chain primary fatty alcohol + 2 NADP(+) + CoA</text>
        <dbReference type="Rhea" id="RHEA:52716"/>
        <dbReference type="ChEBI" id="CHEBI:15378"/>
        <dbReference type="ChEBI" id="CHEBI:57287"/>
        <dbReference type="ChEBI" id="CHEBI:57783"/>
        <dbReference type="ChEBI" id="CHEBI:58349"/>
        <dbReference type="ChEBI" id="CHEBI:77396"/>
        <dbReference type="ChEBI" id="CHEBI:83139"/>
        <dbReference type="EC" id="1.2.1.84"/>
    </reaction>
</comment>
<evidence type="ECO:0000313" key="4">
    <source>
        <dbReference type="Proteomes" id="UP000325577"/>
    </source>
</evidence>
<evidence type="ECO:0000256" key="1">
    <source>
        <dbReference type="RuleBase" id="RU363097"/>
    </source>
</evidence>
<dbReference type="AlphaFoldDB" id="A0A5J5C4V4"/>
<keyword evidence="1" id="KW-0560">Oxidoreductase</keyword>
<protein>
    <recommendedName>
        <fullName evidence="1">Fatty acyl-CoA reductase</fullName>
        <ecNumber evidence="1">1.2.1.84</ecNumber>
    </recommendedName>
</protein>
<dbReference type="EMBL" id="CM018031">
    <property type="protein sequence ID" value="KAA8550179.1"/>
    <property type="molecule type" value="Genomic_DNA"/>
</dbReference>
<proteinExistence type="inferred from homology"/>
<reference evidence="3 4" key="1">
    <citation type="submission" date="2019-09" db="EMBL/GenBank/DDBJ databases">
        <title>A chromosome-level genome assembly of the Chinese tupelo Nyssa sinensis.</title>
        <authorList>
            <person name="Yang X."/>
            <person name="Kang M."/>
            <person name="Yang Y."/>
            <person name="Xiong H."/>
            <person name="Wang M."/>
            <person name="Zhang Z."/>
            <person name="Wang Z."/>
            <person name="Wu H."/>
            <person name="Ma T."/>
            <person name="Liu J."/>
            <person name="Xi Z."/>
        </authorList>
    </citation>
    <scope>NUCLEOTIDE SEQUENCE [LARGE SCALE GENOMIC DNA]</scope>
    <source>
        <strain evidence="3">J267</strain>
        <tissue evidence="3">Leaf</tissue>
    </source>
</reference>
<keyword evidence="1" id="KW-0443">Lipid metabolism</keyword>
<accession>A0A5J5C4V4</accession>
<dbReference type="GO" id="GO:0035336">
    <property type="term" value="P:long-chain fatty-acyl-CoA metabolic process"/>
    <property type="evidence" value="ECO:0007669"/>
    <property type="project" value="TreeGrafter"/>
</dbReference>
<keyword evidence="4" id="KW-1185">Reference proteome</keyword>
<dbReference type="SUPFAM" id="SSF51735">
    <property type="entry name" value="NAD(P)-binding Rossmann-fold domains"/>
    <property type="match status" value="1"/>
</dbReference>
<name>A0A5J5C4V4_9ASTE</name>
<dbReference type="Proteomes" id="UP000325577">
    <property type="component" value="Linkage Group LG0"/>
</dbReference>
<organism evidence="3 4">
    <name type="scientific">Nyssa sinensis</name>
    <dbReference type="NCBI Taxonomy" id="561372"/>
    <lineage>
        <taxon>Eukaryota</taxon>
        <taxon>Viridiplantae</taxon>
        <taxon>Streptophyta</taxon>
        <taxon>Embryophyta</taxon>
        <taxon>Tracheophyta</taxon>
        <taxon>Spermatophyta</taxon>
        <taxon>Magnoliopsida</taxon>
        <taxon>eudicotyledons</taxon>
        <taxon>Gunneridae</taxon>
        <taxon>Pentapetalae</taxon>
        <taxon>asterids</taxon>
        <taxon>Cornales</taxon>
        <taxon>Nyssaceae</taxon>
        <taxon>Nyssa</taxon>
    </lineage>
</organism>
<feature type="domain" description="Thioester reductase (TE)" evidence="2">
    <location>
        <begin position="70"/>
        <end position="162"/>
    </location>
</feature>
<dbReference type="InterPro" id="IPR036291">
    <property type="entry name" value="NAD(P)-bd_dom_sf"/>
</dbReference>
<dbReference type="OrthoDB" id="968036at2759"/>
<evidence type="ECO:0000313" key="3">
    <source>
        <dbReference type="EMBL" id="KAA8550179.1"/>
    </source>
</evidence>
<dbReference type="InterPro" id="IPR026055">
    <property type="entry name" value="FAR"/>
</dbReference>
<comment type="similarity">
    <text evidence="1">Belongs to the fatty acyl-CoA reductase family.</text>
</comment>